<dbReference type="SFLD" id="SFLDG01019">
    <property type="entry name" value="Terpene_Cyclase_Like_1_C_Termi"/>
    <property type="match status" value="1"/>
</dbReference>
<dbReference type="GO" id="GO:0120251">
    <property type="term" value="P:hydrocarbon biosynthetic process"/>
    <property type="evidence" value="ECO:0007669"/>
    <property type="project" value="UniProtKB-ARBA"/>
</dbReference>
<dbReference type="InterPro" id="IPR008930">
    <property type="entry name" value="Terpenoid_cyclase/PrenylTrfase"/>
</dbReference>
<dbReference type="OrthoDB" id="1877784at2759"/>
<proteinExistence type="predicted"/>
<accession>A0A9Q0EYH4</accession>
<organism evidence="7 8">
    <name type="scientific">Turnera subulata</name>
    <dbReference type="NCBI Taxonomy" id="218843"/>
    <lineage>
        <taxon>Eukaryota</taxon>
        <taxon>Viridiplantae</taxon>
        <taxon>Streptophyta</taxon>
        <taxon>Embryophyta</taxon>
        <taxon>Tracheophyta</taxon>
        <taxon>Spermatophyta</taxon>
        <taxon>Magnoliopsida</taxon>
        <taxon>eudicotyledons</taxon>
        <taxon>Gunneridae</taxon>
        <taxon>Pentapetalae</taxon>
        <taxon>rosids</taxon>
        <taxon>fabids</taxon>
        <taxon>Malpighiales</taxon>
        <taxon>Passifloraceae</taxon>
        <taxon>Turnera</taxon>
    </lineage>
</organism>
<evidence type="ECO:0000313" key="7">
    <source>
        <dbReference type="EMBL" id="KAJ4821989.1"/>
    </source>
</evidence>
<dbReference type="SUPFAM" id="SSF48239">
    <property type="entry name" value="Terpenoid cyclases/Protein prenyltransferases"/>
    <property type="match status" value="1"/>
</dbReference>
<reference evidence="7" key="2">
    <citation type="journal article" date="2023" name="Plants (Basel)">
        <title>Annotation of the Turnera subulata (Passifloraceae) Draft Genome Reveals the S-Locus Evolved after the Divergence of Turneroideae from Passifloroideae in a Stepwise Manner.</title>
        <authorList>
            <person name="Henning P.M."/>
            <person name="Roalson E.H."/>
            <person name="Mir W."/>
            <person name="McCubbin A.G."/>
            <person name="Shore J.S."/>
        </authorList>
    </citation>
    <scope>NUCLEOTIDE SEQUENCE</scope>
    <source>
        <strain evidence="7">F60SS</strain>
    </source>
</reference>
<dbReference type="PANTHER" id="PTHR31225:SF236">
    <property type="entry name" value="TERPENE SYNTHASE 2-RELATED"/>
    <property type="match status" value="1"/>
</dbReference>
<protein>
    <submittedName>
        <fullName evidence="7">Threalose-6-phosphate phosphatase</fullName>
    </submittedName>
</protein>
<keyword evidence="2" id="KW-0479">Metal-binding</keyword>
<dbReference type="InterPro" id="IPR034741">
    <property type="entry name" value="Terpene_cyclase-like_1_C"/>
</dbReference>
<name>A0A9Q0EYH4_9ROSI</name>
<dbReference type="Proteomes" id="UP001141552">
    <property type="component" value="Unassembled WGS sequence"/>
</dbReference>
<keyword evidence="4" id="KW-0456">Lyase</keyword>
<dbReference type="GO" id="GO:0000287">
    <property type="term" value="F:magnesium ion binding"/>
    <property type="evidence" value="ECO:0007669"/>
    <property type="project" value="InterPro"/>
</dbReference>
<evidence type="ECO:0000313" key="8">
    <source>
        <dbReference type="Proteomes" id="UP001141552"/>
    </source>
</evidence>
<evidence type="ECO:0000256" key="2">
    <source>
        <dbReference type="ARBA" id="ARBA00022723"/>
    </source>
</evidence>
<gene>
    <name evidence="7" type="primary">TPS2_2</name>
    <name evidence="7" type="ORF">Tsubulata_007542</name>
</gene>
<dbReference type="SFLD" id="SFLDS00005">
    <property type="entry name" value="Isoprenoid_Synthase_Type_I"/>
    <property type="match status" value="1"/>
</dbReference>
<evidence type="ECO:0000256" key="3">
    <source>
        <dbReference type="ARBA" id="ARBA00022842"/>
    </source>
</evidence>
<dbReference type="FunFam" id="1.50.10.130:FF:000001">
    <property type="entry name" value="Isoprene synthase, chloroplastic"/>
    <property type="match status" value="1"/>
</dbReference>
<dbReference type="InterPro" id="IPR050148">
    <property type="entry name" value="Terpene_synthase-like"/>
</dbReference>
<evidence type="ECO:0000259" key="6">
    <source>
        <dbReference type="Pfam" id="PF03936"/>
    </source>
</evidence>
<dbReference type="InterPro" id="IPR044814">
    <property type="entry name" value="Terpene_cyclase_plant_C1"/>
</dbReference>
<comment type="caution">
    <text evidence="7">The sequence shown here is derived from an EMBL/GenBank/DDBJ whole genome shotgun (WGS) entry which is preliminary data.</text>
</comment>
<dbReference type="CDD" id="cd00684">
    <property type="entry name" value="Terpene_cyclase_plant_C1"/>
    <property type="match status" value="1"/>
</dbReference>
<dbReference type="Pfam" id="PF01397">
    <property type="entry name" value="Terpene_synth"/>
    <property type="match status" value="1"/>
</dbReference>
<dbReference type="InterPro" id="IPR001906">
    <property type="entry name" value="Terpene_synth_N"/>
</dbReference>
<dbReference type="PANTHER" id="PTHR31225">
    <property type="entry name" value="OS04G0344100 PROTEIN-RELATED"/>
    <property type="match status" value="1"/>
</dbReference>
<dbReference type="InterPro" id="IPR005630">
    <property type="entry name" value="Terpene_synthase_metal-bd"/>
</dbReference>
<keyword evidence="3" id="KW-0460">Magnesium</keyword>
<dbReference type="GO" id="GO:0010333">
    <property type="term" value="F:terpene synthase activity"/>
    <property type="evidence" value="ECO:0007669"/>
    <property type="project" value="InterPro"/>
</dbReference>
<evidence type="ECO:0000259" key="5">
    <source>
        <dbReference type="Pfam" id="PF01397"/>
    </source>
</evidence>
<feature type="domain" description="Terpene synthase metal-binding" evidence="6">
    <location>
        <begin position="276"/>
        <end position="501"/>
    </location>
</feature>
<reference evidence="7" key="1">
    <citation type="submission" date="2022-02" db="EMBL/GenBank/DDBJ databases">
        <authorList>
            <person name="Henning P.M."/>
            <person name="McCubbin A.G."/>
            <person name="Shore J.S."/>
        </authorList>
    </citation>
    <scope>NUCLEOTIDE SEQUENCE</scope>
    <source>
        <strain evidence="7">F60SS</strain>
        <tissue evidence="7">Leaves</tissue>
    </source>
</reference>
<dbReference type="Gene3D" id="1.50.10.130">
    <property type="entry name" value="Terpene synthase, N-terminal domain"/>
    <property type="match status" value="1"/>
</dbReference>
<keyword evidence="8" id="KW-1185">Reference proteome</keyword>
<dbReference type="EMBL" id="JAKUCV010007782">
    <property type="protein sequence ID" value="KAJ4821989.1"/>
    <property type="molecule type" value="Genomic_DNA"/>
</dbReference>
<dbReference type="Pfam" id="PF03936">
    <property type="entry name" value="Terpene_synth_C"/>
    <property type="match status" value="1"/>
</dbReference>
<dbReference type="Gene3D" id="1.10.600.10">
    <property type="entry name" value="Farnesyl Diphosphate Synthase"/>
    <property type="match status" value="1"/>
</dbReference>
<dbReference type="GO" id="GO:0016102">
    <property type="term" value="P:diterpenoid biosynthetic process"/>
    <property type="evidence" value="ECO:0007669"/>
    <property type="project" value="InterPro"/>
</dbReference>
<dbReference type="SUPFAM" id="SSF48576">
    <property type="entry name" value="Terpenoid synthases"/>
    <property type="match status" value="1"/>
</dbReference>
<sequence>MMHLQGSQTQNKMHVQASKLPISTQNSDNGPEVTRRVAHFHPSIWGDRFLSCPSESAEIDGKMEKKVEELKKEVKRMMVAAAGNKSQILNLIDLIQRLGVAYHFETEIDKALSEVLLQTNYGGNEDDLHIVSLQFRLLRQQGFNVSCDVFNNFMDGKGNLKQELTNDVQAILSLYEATHLRFHGEQILDELLEFTTKHLKAIASSHLSPTHSSQVSLALRHPIRKSLQRVYARQYLSIYEEDAWQDKVLLALAKLDFNRLQKLHLKELSGISRWWKDLDFAKKLPFARDRVVESYVWMVGVFFEPHYSLASKILCKVINIASIIDDIYDAYGTPKELPVLTEAIERWDIESMAMLPEYMKLCYGTLLDIYEEIERDLEKQGRSYLVHCAREEMKKLVRYYFKETEWLNKDYTPTMEEYLRIALPSCGFLMLVGTSFLGMGDIVTKDTFDWIAKEPKIIKAASIICRLMDDIAGHEFEQKRGHAASSVECYMKQYGEQRQKHAMPSRGRLKMRGRI</sequence>
<evidence type="ECO:0000256" key="1">
    <source>
        <dbReference type="ARBA" id="ARBA00001946"/>
    </source>
</evidence>
<dbReference type="FunFam" id="1.10.600.10:FF:000007">
    <property type="entry name" value="Isoprene synthase, chloroplastic"/>
    <property type="match status" value="1"/>
</dbReference>
<feature type="domain" description="Terpene synthase N-terminal" evidence="5">
    <location>
        <begin position="44"/>
        <end position="219"/>
    </location>
</feature>
<evidence type="ECO:0000256" key="4">
    <source>
        <dbReference type="ARBA" id="ARBA00023239"/>
    </source>
</evidence>
<comment type="cofactor">
    <cofactor evidence="1">
        <name>Mg(2+)</name>
        <dbReference type="ChEBI" id="CHEBI:18420"/>
    </cofactor>
</comment>
<dbReference type="AlphaFoldDB" id="A0A9Q0EYH4"/>
<dbReference type="InterPro" id="IPR008949">
    <property type="entry name" value="Isoprenoid_synthase_dom_sf"/>
</dbReference>
<dbReference type="InterPro" id="IPR036965">
    <property type="entry name" value="Terpene_synth_N_sf"/>
</dbReference>